<feature type="region of interest" description="Disordered" evidence="1">
    <location>
        <begin position="196"/>
        <end position="236"/>
    </location>
</feature>
<proteinExistence type="predicted"/>
<dbReference type="Pfam" id="PF21790">
    <property type="entry name" value="OGG"/>
    <property type="match status" value="1"/>
</dbReference>
<name>A0ABU3WK26_9NOCA</name>
<reference evidence="2 3" key="1">
    <citation type="submission" date="2019-10" db="EMBL/GenBank/DDBJ databases">
        <title>Draft Genome Assembly of Rhodococcus zopfii DSM44189.</title>
        <authorList>
            <person name="Sutton J.M."/>
            <person name="Akob D.M."/>
            <person name="Bushman T.J."/>
        </authorList>
    </citation>
    <scope>NUCLEOTIDE SEQUENCE [LARGE SCALE GENOMIC DNA]</scope>
    <source>
        <strain evidence="2 3">DSM 44189</strain>
    </source>
</reference>
<evidence type="ECO:0000256" key="1">
    <source>
        <dbReference type="SAM" id="MobiDB-lite"/>
    </source>
</evidence>
<dbReference type="EMBL" id="WBMO01000001">
    <property type="protein sequence ID" value="MDV2474343.1"/>
    <property type="molecule type" value="Genomic_DNA"/>
</dbReference>
<accession>A0ABU3WK26</accession>
<comment type="caution">
    <text evidence="2">The sequence shown here is derived from an EMBL/GenBank/DDBJ whole genome shotgun (WGS) entry which is preliminary data.</text>
</comment>
<evidence type="ECO:0000313" key="3">
    <source>
        <dbReference type="Proteomes" id="UP001275440"/>
    </source>
</evidence>
<protein>
    <submittedName>
        <fullName evidence="2">Uncharacterized protein</fullName>
    </submittedName>
</protein>
<organism evidence="2 3">
    <name type="scientific">Rhodococcus zopfii</name>
    <dbReference type="NCBI Taxonomy" id="43772"/>
    <lineage>
        <taxon>Bacteria</taxon>
        <taxon>Bacillati</taxon>
        <taxon>Actinomycetota</taxon>
        <taxon>Actinomycetes</taxon>
        <taxon>Mycobacteriales</taxon>
        <taxon>Nocardiaceae</taxon>
        <taxon>Rhodococcus</taxon>
    </lineage>
</organism>
<feature type="region of interest" description="Disordered" evidence="1">
    <location>
        <begin position="146"/>
        <end position="180"/>
    </location>
</feature>
<gene>
    <name evidence="2" type="ORF">F8M49_01070</name>
</gene>
<dbReference type="Proteomes" id="UP001275440">
    <property type="component" value="Unassembled WGS sequence"/>
</dbReference>
<sequence>MWQESPAGIAELLHTDLLTSDLAPVDAKPALWARKGITLSADRLDRDALFRSAARARADGSDDAMLGLFWDVLAWGVMGNFRNTGRIIAFAGTEDGRTRLLCAVRTAAAASYEGRIEDAYRAFVEHRVPQLGWAFFHQDPVLHRQPDLPGSGVSDLRFPGRVRSSDGHRPLRHPRPQTGADLRAYCRDLHDWGRRLRGVPGGDRGAPVPTRPGHRQQPTRLAQRRGLVLPARTQHR</sequence>
<dbReference type="InterPro" id="IPR048868">
    <property type="entry name" value="OGG-like_put"/>
</dbReference>
<evidence type="ECO:0000313" key="2">
    <source>
        <dbReference type="EMBL" id="MDV2474343.1"/>
    </source>
</evidence>
<keyword evidence="3" id="KW-1185">Reference proteome</keyword>